<dbReference type="AlphaFoldDB" id="A0A8T0W8T8"/>
<organism evidence="12 13">
    <name type="scientific">Panicum virgatum</name>
    <name type="common">Blackwell switchgrass</name>
    <dbReference type="NCBI Taxonomy" id="38727"/>
    <lineage>
        <taxon>Eukaryota</taxon>
        <taxon>Viridiplantae</taxon>
        <taxon>Streptophyta</taxon>
        <taxon>Embryophyta</taxon>
        <taxon>Tracheophyta</taxon>
        <taxon>Spermatophyta</taxon>
        <taxon>Magnoliopsida</taxon>
        <taxon>Liliopsida</taxon>
        <taxon>Poales</taxon>
        <taxon>Poaceae</taxon>
        <taxon>PACMAD clade</taxon>
        <taxon>Panicoideae</taxon>
        <taxon>Panicodae</taxon>
        <taxon>Paniceae</taxon>
        <taxon>Panicinae</taxon>
        <taxon>Panicum</taxon>
        <taxon>Panicum sect. Hiantes</taxon>
    </lineage>
</organism>
<keyword evidence="4" id="KW-0964">Secreted</keyword>
<keyword evidence="5 9" id="KW-0732">Signal</keyword>
<dbReference type="InterPro" id="IPR036908">
    <property type="entry name" value="RlpA-like_sf"/>
</dbReference>
<evidence type="ECO:0000256" key="7">
    <source>
        <dbReference type="ARBA" id="ARBA00023316"/>
    </source>
</evidence>
<feature type="region of interest" description="Disordered" evidence="8">
    <location>
        <begin position="26"/>
        <end position="67"/>
    </location>
</feature>
<dbReference type="InterPro" id="IPR007112">
    <property type="entry name" value="Expansin/allergen_DPBB_dom"/>
</dbReference>
<dbReference type="OrthoDB" id="406505at2759"/>
<dbReference type="InterPro" id="IPR007118">
    <property type="entry name" value="Expan_Lol_pI"/>
</dbReference>
<evidence type="ECO:0000256" key="6">
    <source>
        <dbReference type="ARBA" id="ARBA00023180"/>
    </source>
</evidence>
<name>A0A8T0W8T8_PANVG</name>
<feature type="compositionally biased region" description="Basic residues" evidence="8">
    <location>
        <begin position="27"/>
        <end position="41"/>
    </location>
</feature>
<comment type="similarity">
    <text evidence="2">Belongs to the expansin family. Expansin B subfamily.</text>
</comment>
<evidence type="ECO:0000313" key="12">
    <source>
        <dbReference type="EMBL" id="KAG2641744.1"/>
    </source>
</evidence>
<keyword evidence="13" id="KW-1185">Reference proteome</keyword>
<evidence type="ECO:0000256" key="2">
    <source>
        <dbReference type="ARBA" id="ARBA00005650"/>
    </source>
</evidence>
<dbReference type="SUPFAM" id="SSF49590">
    <property type="entry name" value="PHL pollen allergen"/>
    <property type="match status" value="1"/>
</dbReference>
<accession>A0A8T0W8T8</accession>
<proteinExistence type="inferred from homology"/>
<protein>
    <submittedName>
        <fullName evidence="12">Uncharacterized protein</fullName>
    </submittedName>
</protein>
<evidence type="ECO:0000313" key="13">
    <source>
        <dbReference type="Proteomes" id="UP000823388"/>
    </source>
</evidence>
<dbReference type="Gene3D" id="2.40.40.10">
    <property type="entry name" value="RlpA-like domain"/>
    <property type="match status" value="1"/>
</dbReference>
<dbReference type="InterPro" id="IPR005795">
    <property type="entry name" value="LolPI"/>
</dbReference>
<comment type="subcellular location">
    <subcellularLocation>
        <location evidence="1">Secreted</location>
        <location evidence="1">Cell wall</location>
    </subcellularLocation>
</comment>
<dbReference type="GO" id="GO:0071555">
    <property type="term" value="P:cell wall organization"/>
    <property type="evidence" value="ECO:0007669"/>
    <property type="project" value="UniProtKB-KW"/>
</dbReference>
<evidence type="ECO:0000256" key="5">
    <source>
        <dbReference type="ARBA" id="ARBA00022729"/>
    </source>
</evidence>
<keyword evidence="7" id="KW-0961">Cell wall biogenesis/degradation</keyword>
<reference evidence="12" key="1">
    <citation type="submission" date="2020-05" db="EMBL/GenBank/DDBJ databases">
        <title>WGS assembly of Panicum virgatum.</title>
        <authorList>
            <person name="Lovell J.T."/>
            <person name="Jenkins J."/>
            <person name="Shu S."/>
            <person name="Juenger T.E."/>
            <person name="Schmutz J."/>
        </authorList>
    </citation>
    <scope>NUCLEOTIDE SEQUENCE</scope>
    <source>
        <strain evidence="12">AP13</strain>
    </source>
</reference>
<gene>
    <name evidence="12" type="ORF">PVAP13_2KG233300</name>
</gene>
<keyword evidence="6" id="KW-0325">Glycoprotein</keyword>
<feature type="chain" id="PRO_5035869399" evidence="9">
    <location>
        <begin position="25"/>
        <end position="323"/>
    </location>
</feature>
<dbReference type="Proteomes" id="UP000823388">
    <property type="component" value="Chromosome 2K"/>
</dbReference>
<dbReference type="InterPro" id="IPR036749">
    <property type="entry name" value="Expansin_CBD_sf"/>
</dbReference>
<dbReference type="PANTHER" id="PTHR31692">
    <property type="entry name" value="EXPANSIN-B3"/>
    <property type="match status" value="1"/>
</dbReference>
<evidence type="ECO:0000256" key="1">
    <source>
        <dbReference type="ARBA" id="ARBA00004191"/>
    </source>
</evidence>
<dbReference type="PROSITE" id="PS50843">
    <property type="entry name" value="EXPANSIN_CBD"/>
    <property type="match status" value="1"/>
</dbReference>
<evidence type="ECO:0000256" key="9">
    <source>
        <dbReference type="SAM" id="SignalP"/>
    </source>
</evidence>
<dbReference type="PROSITE" id="PS50842">
    <property type="entry name" value="EXPANSIN_EG45"/>
    <property type="match status" value="1"/>
</dbReference>
<dbReference type="Pfam" id="PF01357">
    <property type="entry name" value="Expansin_C"/>
    <property type="match status" value="1"/>
</dbReference>
<sequence length="323" mass="33757">MAKLCTVLVAAMVVLALLASPIDCTRKLSKPRPKPKPKPVSHRPAPAAKVSHSHKPAAAPAVKVSRKPAPAAAKVHRNCTATPSSPSTVYGSGGWLSGAGATYYGAPNGDGGEGGACGYQTAVGKQPFDSMIAAGSTPLYRAGEGCGACYEVKCTTNAACSGQPVTIVITDESPGGLFPGEVAHFDMSGTALGAMARPGMADRLRAGGVLRIQHRRVPCRYPGVNVAFKVDQGANPFYFDVLVEFEDGDGDLSAVELMEAGSRAWAPMAHNWGATWRLNNGRRLNAPFGLRLTSDSGRVLVVDNAIPAGWKPGRTYRSLVNYP</sequence>
<dbReference type="SMART" id="SM00837">
    <property type="entry name" value="DPBB_1"/>
    <property type="match status" value="1"/>
</dbReference>
<dbReference type="GO" id="GO:0005576">
    <property type="term" value="C:extracellular region"/>
    <property type="evidence" value="ECO:0007669"/>
    <property type="project" value="InterPro"/>
</dbReference>
<dbReference type="Pfam" id="PF03330">
    <property type="entry name" value="DPBB_1"/>
    <property type="match status" value="1"/>
</dbReference>
<evidence type="ECO:0000259" key="11">
    <source>
        <dbReference type="PROSITE" id="PS50843"/>
    </source>
</evidence>
<feature type="domain" description="Expansin-like CBD" evidence="11">
    <location>
        <begin position="237"/>
        <end position="318"/>
    </location>
</feature>
<dbReference type="InterPro" id="IPR007117">
    <property type="entry name" value="Expansin_CBD"/>
</dbReference>
<evidence type="ECO:0000259" key="10">
    <source>
        <dbReference type="PROSITE" id="PS50842"/>
    </source>
</evidence>
<evidence type="ECO:0000256" key="3">
    <source>
        <dbReference type="ARBA" id="ARBA00022512"/>
    </source>
</evidence>
<dbReference type="SUPFAM" id="SSF50685">
    <property type="entry name" value="Barwin-like endoglucanases"/>
    <property type="match status" value="1"/>
</dbReference>
<evidence type="ECO:0000256" key="8">
    <source>
        <dbReference type="SAM" id="MobiDB-lite"/>
    </source>
</evidence>
<dbReference type="InterPro" id="IPR009009">
    <property type="entry name" value="RlpA-like_DPBB"/>
</dbReference>
<evidence type="ECO:0000256" key="4">
    <source>
        <dbReference type="ARBA" id="ARBA00022525"/>
    </source>
</evidence>
<dbReference type="PRINTS" id="PR01225">
    <property type="entry name" value="EXPANSNFAMLY"/>
</dbReference>
<feature type="domain" description="Expansin-like EG45" evidence="10">
    <location>
        <begin position="114"/>
        <end position="224"/>
    </location>
</feature>
<comment type="caution">
    <text evidence="12">The sequence shown here is derived from an EMBL/GenBank/DDBJ whole genome shotgun (WGS) entry which is preliminary data.</text>
</comment>
<keyword evidence="3" id="KW-0134">Cell wall</keyword>
<dbReference type="EMBL" id="CM029039">
    <property type="protein sequence ID" value="KAG2641744.1"/>
    <property type="molecule type" value="Genomic_DNA"/>
</dbReference>
<dbReference type="PANTHER" id="PTHR31692:SF114">
    <property type="entry name" value="BETA EXPANSIN4"/>
    <property type="match status" value="1"/>
</dbReference>
<dbReference type="PRINTS" id="PR00829">
    <property type="entry name" value="LOLP1ALLERGN"/>
</dbReference>
<feature type="signal peptide" evidence="9">
    <location>
        <begin position="1"/>
        <end position="24"/>
    </location>
</feature>
<dbReference type="Gene3D" id="2.60.40.760">
    <property type="entry name" value="Expansin, cellulose-binding-like domain"/>
    <property type="match status" value="1"/>
</dbReference>